<evidence type="ECO:0008006" key="2">
    <source>
        <dbReference type="Google" id="ProtNLM"/>
    </source>
</evidence>
<dbReference type="InterPro" id="IPR027417">
    <property type="entry name" value="P-loop_NTPase"/>
</dbReference>
<dbReference type="EMBL" id="LAZR01003791">
    <property type="protein sequence ID" value="KKN14714.1"/>
    <property type="molecule type" value="Genomic_DNA"/>
</dbReference>
<proteinExistence type="predicted"/>
<reference evidence="1" key="1">
    <citation type="journal article" date="2015" name="Nature">
        <title>Complex archaea that bridge the gap between prokaryotes and eukaryotes.</title>
        <authorList>
            <person name="Spang A."/>
            <person name="Saw J.H."/>
            <person name="Jorgensen S.L."/>
            <person name="Zaremba-Niedzwiedzka K."/>
            <person name="Martijn J."/>
            <person name="Lind A.E."/>
            <person name="van Eijk R."/>
            <person name="Schleper C."/>
            <person name="Guy L."/>
            <person name="Ettema T.J."/>
        </authorList>
    </citation>
    <scope>NUCLEOTIDE SEQUENCE</scope>
</reference>
<protein>
    <recommendedName>
        <fullName evidence="2">Terminase large subunit gp17-like C-terminal domain-containing protein</fullName>
    </recommendedName>
</protein>
<name>A0A0F9N9R4_9ZZZZ</name>
<gene>
    <name evidence="1" type="ORF">LCGC14_0993430</name>
</gene>
<dbReference type="AlphaFoldDB" id="A0A0F9N9R4"/>
<organism evidence="1">
    <name type="scientific">marine sediment metagenome</name>
    <dbReference type="NCBI Taxonomy" id="412755"/>
    <lineage>
        <taxon>unclassified sequences</taxon>
        <taxon>metagenomes</taxon>
        <taxon>ecological metagenomes</taxon>
    </lineage>
</organism>
<comment type="caution">
    <text evidence="1">The sequence shown here is derived from an EMBL/GenBank/DDBJ whole genome shotgun (WGS) entry which is preliminary data.</text>
</comment>
<accession>A0A0F9N9R4</accession>
<evidence type="ECO:0000313" key="1">
    <source>
        <dbReference type="EMBL" id="KKN14714.1"/>
    </source>
</evidence>
<sequence>METAVDIVGEFEETAQRKQDLSDLAKECMFDSAKFAKAYMPEQFSAPFSQKLHIPILNRLDDVSTNCEVILAPRRIGKTSMTKSLALRHICFGHSNFVVYIQKSWQLAEMQTENWRRELIMNKRLRETFGSPKVKKYDGFDESFSKSSWVAWDTLVLPRGMQQPIRGLLFGYYRPTLIIVDDAEDMKTITNELLRNQNEDWMLTDVALCTPGDHKRWKIVYTDTLKHEDAVPSRLAKREDWRGLTLEMWDDDLNSNAPEFMSNEDIKAALSAHRSAGTLDFLYREMRNEVIAGEAAAFRGTYFHYYNSGKEGEEQKTEVELNGPEYENMILVDPAKTSNVSSAYTAIVGVAACYAENKHYVRDVDANRMHADEIPVRAFDMAERLHAKVIGVEKTGLDEHITYPFTNEMLRRGRSYELVWLAARRGEGEYSARGRGKEGRIASLVQFYRMGQIYHNKFCCDVLEQQLLSFPRSARWDVMDALGYLPQLLSRGERFFWNTEFSSVEGTKEEVEEEFSRLEASMSPMESLGDWRWA</sequence>
<dbReference type="Gene3D" id="3.40.50.300">
    <property type="entry name" value="P-loop containing nucleotide triphosphate hydrolases"/>
    <property type="match status" value="1"/>
</dbReference>